<dbReference type="eggNOG" id="COG1399">
    <property type="taxonomic scope" value="Bacteria"/>
</dbReference>
<dbReference type="STRING" id="880073.Cabys_3461"/>
<dbReference type="Proteomes" id="UP000183868">
    <property type="component" value="Chromosome"/>
</dbReference>
<dbReference type="PANTHER" id="PTHR34374">
    <property type="entry name" value="LARGE RIBOSOMAL RNA SUBUNIT ACCUMULATION PROTEIN YCED HOMOLOG 1, CHLOROPLASTIC"/>
    <property type="match status" value="1"/>
</dbReference>
<dbReference type="Proteomes" id="UP000004671">
    <property type="component" value="Chromosome"/>
</dbReference>
<evidence type="ECO:0000313" key="2">
    <source>
        <dbReference type="EMBL" id="EHO40266.1"/>
    </source>
</evidence>
<dbReference type="RefSeq" id="WP_006927214.1">
    <property type="nucleotide sequence ID" value="NZ_CM001402.1"/>
</dbReference>
<name>H1XSA2_CALAY</name>
<evidence type="ECO:0000313" key="4">
    <source>
        <dbReference type="Proteomes" id="UP000183868"/>
    </source>
</evidence>
<dbReference type="EMBL" id="CM001402">
    <property type="protein sequence ID" value="EHO40266.1"/>
    <property type="molecule type" value="Genomic_DNA"/>
</dbReference>
<evidence type="ECO:0000313" key="1">
    <source>
        <dbReference type="EMBL" id="APF20207.1"/>
    </source>
</evidence>
<gene>
    <name evidence="1" type="ORF">Cabys_3461</name>
    <name evidence="2" type="ORF">Calab_0623</name>
</gene>
<dbReference type="InParanoid" id="H1XSA2"/>
<dbReference type="KEGG" id="caby:Cabys_3461"/>
<organism evidence="2 3">
    <name type="scientific">Caldithrix abyssi DSM 13497</name>
    <dbReference type="NCBI Taxonomy" id="880073"/>
    <lineage>
        <taxon>Bacteria</taxon>
        <taxon>Pseudomonadati</taxon>
        <taxon>Calditrichota</taxon>
        <taxon>Calditrichia</taxon>
        <taxon>Calditrichales</taxon>
        <taxon>Calditrichaceae</taxon>
        <taxon>Caldithrix</taxon>
    </lineage>
</organism>
<dbReference type="EMBL" id="CP018099">
    <property type="protein sequence ID" value="APF20207.1"/>
    <property type="molecule type" value="Genomic_DNA"/>
</dbReference>
<dbReference type="PaxDb" id="880073-Calab_0623"/>
<sequence>MKINIQDIDVHPIEMDDEISLEFISPLIREYYPNQATVHVHAEKIKKDVRVRIELLTRAHYTCDRCLDEFDVRFTARIEQQYHQGAGELLDEEIIRIAADAIEIDINPVISEMMLLNHPLKMLCKEECKGICPNCGAHLNHEECRCGERPIDPRWDELRKLLK</sequence>
<dbReference type="PANTHER" id="PTHR34374:SF1">
    <property type="entry name" value="LARGE RIBOSOMAL RNA SUBUNIT ACCUMULATION PROTEIN YCED HOMOLOG 1, CHLOROPLASTIC"/>
    <property type="match status" value="1"/>
</dbReference>
<dbReference type="OrthoDB" id="9790372at2"/>
<dbReference type="Pfam" id="PF02620">
    <property type="entry name" value="YceD"/>
    <property type="match status" value="1"/>
</dbReference>
<accession>H1XSA2</accession>
<protein>
    <recommendedName>
        <fullName evidence="5">DUF177 domain-containing protein</fullName>
    </recommendedName>
</protein>
<evidence type="ECO:0008006" key="5">
    <source>
        <dbReference type="Google" id="ProtNLM"/>
    </source>
</evidence>
<reference evidence="1 4" key="2">
    <citation type="submission" date="2016-11" db="EMBL/GenBank/DDBJ databases">
        <title>Genomic analysis of Caldithrix abyssi and proposal of a novel bacterial phylum Caldithrichaeota.</title>
        <authorList>
            <person name="Kublanov I."/>
            <person name="Sigalova O."/>
            <person name="Gavrilov S."/>
            <person name="Lebedinsky A."/>
            <person name="Ivanova N."/>
            <person name="Daum C."/>
            <person name="Reddy T."/>
            <person name="Klenk H.P."/>
            <person name="Goker M."/>
            <person name="Reva O."/>
            <person name="Miroshnichenko M."/>
            <person name="Kyprides N."/>
            <person name="Woyke T."/>
            <person name="Gelfand M."/>
        </authorList>
    </citation>
    <scope>NUCLEOTIDE SEQUENCE [LARGE SCALE GENOMIC DNA]</scope>
    <source>
        <strain evidence="1 4">LF13</strain>
    </source>
</reference>
<dbReference type="InterPro" id="IPR003772">
    <property type="entry name" value="YceD"/>
</dbReference>
<evidence type="ECO:0000313" key="3">
    <source>
        <dbReference type="Proteomes" id="UP000004671"/>
    </source>
</evidence>
<reference evidence="2 3" key="1">
    <citation type="submission" date="2011-09" db="EMBL/GenBank/DDBJ databases">
        <title>The permanent draft genome of Caldithrix abyssi DSM 13497.</title>
        <authorList>
            <consortium name="US DOE Joint Genome Institute (JGI-PGF)"/>
            <person name="Lucas S."/>
            <person name="Han J."/>
            <person name="Lapidus A."/>
            <person name="Bruce D."/>
            <person name="Goodwin L."/>
            <person name="Pitluck S."/>
            <person name="Peters L."/>
            <person name="Kyrpides N."/>
            <person name="Mavromatis K."/>
            <person name="Ivanova N."/>
            <person name="Mikhailova N."/>
            <person name="Chertkov O."/>
            <person name="Detter J.C."/>
            <person name="Tapia R."/>
            <person name="Han C."/>
            <person name="Land M."/>
            <person name="Hauser L."/>
            <person name="Markowitz V."/>
            <person name="Cheng J.-F."/>
            <person name="Hugenholtz P."/>
            <person name="Woyke T."/>
            <person name="Wu D."/>
            <person name="Spring S."/>
            <person name="Brambilla E."/>
            <person name="Klenk H.-P."/>
            <person name="Eisen J.A."/>
        </authorList>
    </citation>
    <scope>NUCLEOTIDE SEQUENCE [LARGE SCALE GENOMIC DNA]</scope>
    <source>
        <strain evidence="2 3">DSM 13497</strain>
    </source>
</reference>
<proteinExistence type="predicted"/>
<keyword evidence="3" id="KW-1185">Reference proteome</keyword>
<dbReference type="AlphaFoldDB" id="H1XSA2"/>
<dbReference type="HOGENOM" id="CLU_100236_1_1_0"/>